<dbReference type="InterPro" id="IPR019196">
    <property type="entry name" value="ABC_transp_unknown"/>
</dbReference>
<sequence length="360" mass="39448">RKETRLYQQLQTRFKLSEQGQIWMMVHPQALSDAQNQQLKQAIEGPKAFQIVVLVDPYREGAALPGLNGLPRAGAQPASSLPAAIANLGISFNPNKVVVDAELAAKVQMTVNGKSRLVDDPTWLRLSASNVPPAGPLQSAIAREMVLASAGSIEANPKEGWQFQPLLQSSNNAMLVQRQLLANGGFGDQLLNAATQKGSKTLAGLLSSADHSKQILILADTDFIDDRFYGKNDPVFGWQEISDNARVLLTAMDLSFRTPSLIALAPKGNMDRPLSRIVQMRQTANQNLQQAEQQLNQQPNSPATAQQLREVRQGFRAAVMAIERWLVLVNMVLFPFGFAVFGLFRRRAVRGAGNSYVINN</sequence>
<feature type="transmembrane region" description="Helical" evidence="2">
    <location>
        <begin position="325"/>
        <end position="344"/>
    </location>
</feature>
<evidence type="ECO:0000256" key="2">
    <source>
        <dbReference type="SAM" id="Phobius"/>
    </source>
</evidence>
<dbReference type="AlphaFoldDB" id="A0A3B0R239"/>
<feature type="domain" description="ABC-type uncharacterised transport system" evidence="3">
    <location>
        <begin position="24"/>
        <end position="230"/>
    </location>
</feature>
<evidence type="ECO:0000313" key="4">
    <source>
        <dbReference type="EMBL" id="VAV87544.1"/>
    </source>
</evidence>
<dbReference type="Pfam" id="PF09822">
    <property type="entry name" value="ABC_transp_aux"/>
    <property type="match status" value="1"/>
</dbReference>
<keyword evidence="2" id="KW-0472">Membrane</keyword>
<keyword evidence="2" id="KW-1133">Transmembrane helix</keyword>
<proteinExistence type="predicted"/>
<evidence type="ECO:0000256" key="1">
    <source>
        <dbReference type="SAM" id="Coils"/>
    </source>
</evidence>
<feature type="non-terminal residue" evidence="4">
    <location>
        <position position="1"/>
    </location>
</feature>
<accession>A0A3B0R239</accession>
<name>A0A3B0R239_9ZZZZ</name>
<organism evidence="4">
    <name type="scientific">hydrothermal vent metagenome</name>
    <dbReference type="NCBI Taxonomy" id="652676"/>
    <lineage>
        <taxon>unclassified sequences</taxon>
        <taxon>metagenomes</taxon>
        <taxon>ecological metagenomes</taxon>
    </lineage>
</organism>
<protein>
    <recommendedName>
        <fullName evidence="3">ABC-type uncharacterized transport system domain-containing protein</fullName>
    </recommendedName>
</protein>
<keyword evidence="2" id="KW-0812">Transmembrane</keyword>
<evidence type="ECO:0000259" key="3">
    <source>
        <dbReference type="Pfam" id="PF09822"/>
    </source>
</evidence>
<keyword evidence="1" id="KW-0175">Coiled coil</keyword>
<dbReference type="EMBL" id="UOEE01000040">
    <property type="protein sequence ID" value="VAV87544.1"/>
    <property type="molecule type" value="Genomic_DNA"/>
</dbReference>
<gene>
    <name evidence="4" type="ORF">MNBD_ALPHA06-24</name>
</gene>
<feature type="coiled-coil region" evidence="1">
    <location>
        <begin position="274"/>
        <end position="301"/>
    </location>
</feature>
<reference evidence="4" key="1">
    <citation type="submission" date="2018-06" db="EMBL/GenBank/DDBJ databases">
        <authorList>
            <person name="Zhirakovskaya E."/>
        </authorList>
    </citation>
    <scope>NUCLEOTIDE SEQUENCE</scope>
</reference>